<dbReference type="AlphaFoldDB" id="A0AAE4SBK0"/>
<name>A0AAE4SBK0_9EURY</name>
<dbReference type="RefSeq" id="WP_338096136.1">
    <property type="nucleotide sequence ID" value="NZ_JAWDKB010000003.1"/>
</dbReference>
<dbReference type="EMBL" id="JAWDKB010000003">
    <property type="protein sequence ID" value="MDV0443616.1"/>
    <property type="molecule type" value="Genomic_DNA"/>
</dbReference>
<protein>
    <recommendedName>
        <fullName evidence="3">GxxExxY protein</fullName>
    </recommendedName>
</protein>
<accession>A0AAE4SBK0</accession>
<proteinExistence type="predicted"/>
<dbReference type="Pfam" id="PF13366">
    <property type="entry name" value="PDDEXK_3"/>
    <property type="match status" value="1"/>
</dbReference>
<organism evidence="1 2">
    <name type="scientific">Methanorbis rubei</name>
    <dbReference type="NCBI Taxonomy" id="3028300"/>
    <lineage>
        <taxon>Archaea</taxon>
        <taxon>Methanobacteriati</taxon>
        <taxon>Methanobacteriota</taxon>
        <taxon>Stenosarchaea group</taxon>
        <taxon>Methanomicrobia</taxon>
        <taxon>Methanomicrobiales</taxon>
        <taxon>Methanocorpusculaceae</taxon>
        <taxon>Methanorbis</taxon>
    </lineage>
</organism>
<gene>
    <name evidence="1" type="ORF">McpCs1_09940</name>
</gene>
<evidence type="ECO:0000313" key="2">
    <source>
        <dbReference type="Proteomes" id="UP001283212"/>
    </source>
</evidence>
<dbReference type="NCBIfam" id="TIGR04256">
    <property type="entry name" value="GxxExxY"/>
    <property type="match status" value="1"/>
</dbReference>
<comment type="caution">
    <text evidence="1">The sequence shown here is derived from an EMBL/GenBank/DDBJ whole genome shotgun (WGS) entry which is preliminary data.</text>
</comment>
<reference evidence="1 2" key="1">
    <citation type="submission" date="2023-06" db="EMBL/GenBank/DDBJ databases">
        <title>Genome sequence of Methancorpusculaceae sp. Cs1.</title>
        <authorList>
            <person name="Protasov E."/>
            <person name="Platt K."/>
            <person name="Poehlein A."/>
            <person name="Daniel R."/>
            <person name="Brune A."/>
        </authorList>
    </citation>
    <scope>NUCLEOTIDE SEQUENCE [LARGE SCALE GENOMIC DNA]</scope>
    <source>
        <strain evidence="1 2">Cs1</strain>
    </source>
</reference>
<keyword evidence="2" id="KW-1185">Reference proteome</keyword>
<evidence type="ECO:0000313" key="1">
    <source>
        <dbReference type="EMBL" id="MDV0443616.1"/>
    </source>
</evidence>
<dbReference type="Proteomes" id="UP001283212">
    <property type="component" value="Unassembled WGS sequence"/>
</dbReference>
<dbReference type="InterPro" id="IPR026350">
    <property type="entry name" value="GxxExxY"/>
</dbReference>
<evidence type="ECO:0008006" key="3">
    <source>
        <dbReference type="Google" id="ProtNLM"/>
    </source>
</evidence>
<sequence length="126" mass="14864">MEEKLLYESESYEIRGAIYEVYREMGIGLLEAVYQECLEEEFLRKNIPFDSQKSLPLIYKEKKLQQAYRPDLICYDKIILEIKAVDSLTGIHTAQLHNYLRLTGYRLGFLINFNHFPGAEIKRIIV</sequence>